<evidence type="ECO:0000256" key="1">
    <source>
        <dbReference type="ARBA" id="ARBA00035009"/>
    </source>
</evidence>
<feature type="domain" description="SPATA31" evidence="3">
    <location>
        <begin position="158"/>
        <end position="251"/>
    </location>
</feature>
<dbReference type="PANTHER" id="PTHR21859">
    <property type="entry name" value="ACROSOME-SPECIFIC PROTEIN"/>
    <property type="match status" value="1"/>
</dbReference>
<accession>A0A8C4VD04</accession>
<protein>
    <recommendedName>
        <fullName evidence="3">SPATA31 domain-containing protein</fullName>
    </recommendedName>
</protein>
<dbReference type="Proteomes" id="UP000694390">
    <property type="component" value="Unassembled WGS sequence"/>
</dbReference>
<proteinExistence type="inferred from homology"/>
<name>A0A8C4VD04_9SAUR</name>
<comment type="similarity">
    <text evidence="1">Belongs to the SPATA31 family.</text>
</comment>
<dbReference type="PANTHER" id="PTHR21859:SF12">
    <property type="entry name" value="SPERMATOGENESIS-ASSOCIATED PROTEIN 31D1"/>
    <property type="match status" value="1"/>
</dbReference>
<feature type="region of interest" description="Disordered" evidence="2">
    <location>
        <begin position="451"/>
        <end position="507"/>
    </location>
</feature>
<evidence type="ECO:0000313" key="5">
    <source>
        <dbReference type="Proteomes" id="UP000694390"/>
    </source>
</evidence>
<feature type="region of interest" description="Disordered" evidence="2">
    <location>
        <begin position="251"/>
        <end position="273"/>
    </location>
</feature>
<feature type="compositionally biased region" description="Basic and acidic residues" evidence="2">
    <location>
        <begin position="97"/>
        <end position="111"/>
    </location>
</feature>
<reference evidence="4" key="2">
    <citation type="submission" date="2025-09" db="UniProtKB">
        <authorList>
            <consortium name="Ensembl"/>
        </authorList>
    </citation>
    <scope>IDENTIFICATION</scope>
</reference>
<feature type="domain" description="SPATA31" evidence="3">
    <location>
        <begin position="373"/>
        <end position="476"/>
    </location>
</feature>
<dbReference type="InterPro" id="IPR039509">
    <property type="entry name" value="SPATA31"/>
</dbReference>
<feature type="region of interest" description="Disordered" evidence="2">
    <location>
        <begin position="390"/>
        <end position="413"/>
    </location>
</feature>
<reference evidence="4" key="1">
    <citation type="submission" date="2025-08" db="UniProtKB">
        <authorList>
            <consortium name="Ensembl"/>
        </authorList>
    </citation>
    <scope>IDENTIFICATION</scope>
</reference>
<dbReference type="Ensembl" id="ENSGEVT00005000670.1">
    <property type="protein sequence ID" value="ENSGEVP00005000624.1"/>
    <property type="gene ID" value="ENSGEVG00005000538.1"/>
</dbReference>
<evidence type="ECO:0000313" key="4">
    <source>
        <dbReference type="Ensembl" id="ENSGEVP00005000624.1"/>
    </source>
</evidence>
<dbReference type="AlphaFoldDB" id="A0A8C4VD04"/>
<evidence type="ECO:0000256" key="2">
    <source>
        <dbReference type="SAM" id="MobiDB-lite"/>
    </source>
</evidence>
<sequence>MGHQLGYLHQDHVPSGFLVLGQRTSQIHGPGTMLWLGSRPWDFTMARFIALAVFERGTDVVLAECFLGPWALTSSARLVHRPDWVQFLAKSPGGTRMSEREAKRQRDRESTAPRATGEAPMSLAGRSPAQVSPGALHVPGRLELAEAETPFLQSDVRASLERHVQVKRLQHTLGLPCTLQSALKIFMPPAPKPIARRPSGADRVVTMPQALPFLSVGSRTELERHLQRMVHLKRWGLPRRIQESLRLLMPATPPHPRLGPLPSGRWAPRGPGPVMRAAQTPSFRARAPAQASQGAARASKSAPGSHCCRDTWELQGHIARKGLEIRLGALPAMLRSSQKMAALGCRDLLLPKLIPPGCKAPLAHHRLCPLLSHKHEWGLPGLVQRSLSCFMPSPPTRPRPKGSDRPAAMELRVSSESPPIPLATKRELEAHIRQRVAERRWGLPRRVQESLRGFMPPTTAAPGTHPDTQGRRASQLLSGLSARRAPRESPSRAAPVGPTAVAVSLAG</sequence>
<dbReference type="Pfam" id="PF14650">
    <property type="entry name" value="FAM75"/>
    <property type="match status" value="2"/>
</dbReference>
<dbReference type="GeneTree" id="ENSGT00960000191082"/>
<keyword evidence="5" id="KW-1185">Reference proteome</keyword>
<dbReference type="OrthoDB" id="9428736at2759"/>
<evidence type="ECO:0000259" key="3">
    <source>
        <dbReference type="Pfam" id="PF14650"/>
    </source>
</evidence>
<feature type="region of interest" description="Disordered" evidence="2">
    <location>
        <begin position="90"/>
        <end position="132"/>
    </location>
</feature>
<organism evidence="4 5">
    <name type="scientific">Gopherus evgoodei</name>
    <name type="common">Goodes thornscrub tortoise</name>
    <dbReference type="NCBI Taxonomy" id="1825980"/>
    <lineage>
        <taxon>Eukaryota</taxon>
        <taxon>Metazoa</taxon>
        <taxon>Chordata</taxon>
        <taxon>Craniata</taxon>
        <taxon>Vertebrata</taxon>
        <taxon>Euteleostomi</taxon>
        <taxon>Archelosauria</taxon>
        <taxon>Testudinata</taxon>
        <taxon>Testudines</taxon>
        <taxon>Cryptodira</taxon>
        <taxon>Durocryptodira</taxon>
        <taxon>Testudinoidea</taxon>
        <taxon>Testudinidae</taxon>
        <taxon>Gopherus</taxon>
    </lineage>
</organism>